<dbReference type="EnsemblMetazoa" id="GPPI041251-RA">
    <property type="protein sequence ID" value="GPPI041251-PA"/>
    <property type="gene ID" value="GPPI041251"/>
</dbReference>
<proteinExistence type="predicted"/>
<organism evidence="1 2">
    <name type="scientific">Glossina palpalis gambiensis</name>
    <dbReference type="NCBI Taxonomy" id="67801"/>
    <lineage>
        <taxon>Eukaryota</taxon>
        <taxon>Metazoa</taxon>
        <taxon>Ecdysozoa</taxon>
        <taxon>Arthropoda</taxon>
        <taxon>Hexapoda</taxon>
        <taxon>Insecta</taxon>
        <taxon>Pterygota</taxon>
        <taxon>Neoptera</taxon>
        <taxon>Endopterygota</taxon>
        <taxon>Diptera</taxon>
        <taxon>Brachycera</taxon>
        <taxon>Muscomorpha</taxon>
        <taxon>Hippoboscoidea</taxon>
        <taxon>Glossinidae</taxon>
        <taxon>Glossina</taxon>
    </lineage>
</organism>
<evidence type="ECO:0000313" key="1">
    <source>
        <dbReference type="EnsemblMetazoa" id="GPPI041251-PA"/>
    </source>
</evidence>
<accession>A0A1B0BUZ2</accession>
<dbReference type="EMBL" id="JXJN01020980">
    <property type="status" value="NOT_ANNOTATED_CDS"/>
    <property type="molecule type" value="Genomic_DNA"/>
</dbReference>
<dbReference type="VEuPathDB" id="VectorBase:GPPI041251"/>
<dbReference type="EMBL" id="JXJN01020981">
    <property type="status" value="NOT_ANNOTATED_CDS"/>
    <property type="molecule type" value="Genomic_DNA"/>
</dbReference>
<keyword evidence="2" id="KW-1185">Reference proteome</keyword>
<dbReference type="Proteomes" id="UP000092460">
    <property type="component" value="Unassembled WGS sequence"/>
</dbReference>
<dbReference type="AlphaFoldDB" id="A0A1B0BUZ2"/>
<reference evidence="1" key="2">
    <citation type="submission" date="2020-05" db="UniProtKB">
        <authorList>
            <consortium name="EnsemblMetazoa"/>
        </authorList>
    </citation>
    <scope>IDENTIFICATION</scope>
    <source>
        <strain evidence="1">IAEA</strain>
    </source>
</reference>
<evidence type="ECO:0000313" key="2">
    <source>
        <dbReference type="Proteomes" id="UP000092460"/>
    </source>
</evidence>
<name>A0A1B0BUZ2_9MUSC</name>
<sequence length="262" mass="28888">MPPKRFKRLSTLRFARCIDLPIPSLERPRCIFNEACRTKVELISGLSEPISKSIEDDSFGAPLNQRTKPLRRPKEFLSELEVESESKALSLCRGVRVGLTAVVRLRKLLKVLPVVPIVVGASGISIKFLNCRDYRDYCCQAPDIMRFQSGVLINIFPNDFTVIVGIENKYCSMDFVLFSPPSESISSVEPTSSSTHSSAAYNKIHCIVYNSFVSTAPIACISLTRLCNKAATQCITCGRAACNKRHLGMAPNALVNGGDKPN</sequence>
<protein>
    <submittedName>
        <fullName evidence="1">Uncharacterized protein</fullName>
    </submittedName>
</protein>
<reference evidence="2" key="1">
    <citation type="submission" date="2015-01" db="EMBL/GenBank/DDBJ databases">
        <authorList>
            <person name="Aksoy S."/>
            <person name="Warren W."/>
            <person name="Wilson R.K."/>
        </authorList>
    </citation>
    <scope>NUCLEOTIDE SEQUENCE [LARGE SCALE GENOMIC DNA]</scope>
    <source>
        <strain evidence="2">IAEA</strain>
    </source>
</reference>